<dbReference type="AlphaFoldDB" id="A0A1H6CTI4"/>
<sequence>MQIDRFPALPAFLLEQLTPFNQAALPDWALLYDANEALRAAHPESVFSTAPYLYIDLRGQTCGLIFREQATDELFYVYREAEGSH</sequence>
<organism evidence="1 2">
    <name type="scientific">Marinobacterium lutimaris</name>
    <dbReference type="NCBI Taxonomy" id="568106"/>
    <lineage>
        <taxon>Bacteria</taxon>
        <taxon>Pseudomonadati</taxon>
        <taxon>Pseudomonadota</taxon>
        <taxon>Gammaproteobacteria</taxon>
        <taxon>Oceanospirillales</taxon>
        <taxon>Oceanospirillaceae</taxon>
        <taxon>Marinobacterium</taxon>
    </lineage>
</organism>
<evidence type="ECO:0000313" key="2">
    <source>
        <dbReference type="Proteomes" id="UP000236745"/>
    </source>
</evidence>
<keyword evidence="2" id="KW-1185">Reference proteome</keyword>
<accession>A0A1H6CTI4</accession>
<dbReference type="EMBL" id="FNVQ01000004">
    <property type="protein sequence ID" value="SEG76310.1"/>
    <property type="molecule type" value="Genomic_DNA"/>
</dbReference>
<dbReference type="OrthoDB" id="6089418at2"/>
<dbReference type="RefSeq" id="WP_104004533.1">
    <property type="nucleotide sequence ID" value="NZ_FNVQ01000004.1"/>
</dbReference>
<dbReference type="Proteomes" id="UP000236745">
    <property type="component" value="Unassembled WGS sequence"/>
</dbReference>
<name>A0A1H6CTI4_9GAMM</name>
<reference evidence="1 2" key="1">
    <citation type="submission" date="2016-10" db="EMBL/GenBank/DDBJ databases">
        <authorList>
            <person name="de Groot N.N."/>
        </authorList>
    </citation>
    <scope>NUCLEOTIDE SEQUENCE [LARGE SCALE GENOMIC DNA]</scope>
    <source>
        <strain evidence="1 2">DSM 22012</strain>
    </source>
</reference>
<protein>
    <submittedName>
        <fullName evidence="1">Uncharacterized protein</fullName>
    </submittedName>
</protein>
<gene>
    <name evidence="1" type="ORF">SAMN05444390_104141</name>
</gene>
<evidence type="ECO:0000313" key="1">
    <source>
        <dbReference type="EMBL" id="SEG76310.1"/>
    </source>
</evidence>
<proteinExistence type="predicted"/>